<keyword evidence="4" id="KW-0378">Hydrolase</keyword>
<evidence type="ECO:0000256" key="2">
    <source>
        <dbReference type="ARBA" id="ARBA00022642"/>
    </source>
</evidence>
<dbReference type="RefSeq" id="XP_033394086.1">
    <property type="nucleotide sequence ID" value="XM_033546423.1"/>
</dbReference>
<evidence type="ECO:0000259" key="8">
    <source>
        <dbReference type="Pfam" id="PF00857"/>
    </source>
</evidence>
<keyword evidence="3" id="KW-0479">Metal-binding</keyword>
<evidence type="ECO:0000313" key="9">
    <source>
        <dbReference type="EMBL" id="KAF2138373.1"/>
    </source>
</evidence>
<dbReference type="InterPro" id="IPR036380">
    <property type="entry name" value="Isochorismatase-like_sf"/>
</dbReference>
<dbReference type="OrthoDB" id="3341310at2759"/>
<dbReference type="CDD" id="cd01011">
    <property type="entry name" value="nicotinamidase"/>
    <property type="match status" value="1"/>
</dbReference>
<gene>
    <name evidence="9" type="ORF">K452DRAFT_361427</name>
</gene>
<evidence type="ECO:0000256" key="1">
    <source>
        <dbReference type="ARBA" id="ARBA00006336"/>
    </source>
</evidence>
<name>A0A6A6B4P8_9PEZI</name>
<organism evidence="9 10">
    <name type="scientific">Aplosporella prunicola CBS 121167</name>
    <dbReference type="NCBI Taxonomy" id="1176127"/>
    <lineage>
        <taxon>Eukaryota</taxon>
        <taxon>Fungi</taxon>
        <taxon>Dikarya</taxon>
        <taxon>Ascomycota</taxon>
        <taxon>Pezizomycotina</taxon>
        <taxon>Dothideomycetes</taxon>
        <taxon>Dothideomycetes incertae sedis</taxon>
        <taxon>Botryosphaeriales</taxon>
        <taxon>Aplosporellaceae</taxon>
        <taxon>Aplosporella</taxon>
    </lineage>
</organism>
<evidence type="ECO:0000313" key="10">
    <source>
        <dbReference type="Proteomes" id="UP000799438"/>
    </source>
</evidence>
<dbReference type="InterPro" id="IPR000868">
    <property type="entry name" value="Isochorismatase-like_dom"/>
</dbReference>
<dbReference type="GeneID" id="54303929"/>
<evidence type="ECO:0000256" key="5">
    <source>
        <dbReference type="ARBA" id="ARBA00037900"/>
    </source>
</evidence>
<evidence type="ECO:0000256" key="4">
    <source>
        <dbReference type="ARBA" id="ARBA00022801"/>
    </source>
</evidence>
<evidence type="ECO:0000256" key="3">
    <source>
        <dbReference type="ARBA" id="ARBA00022723"/>
    </source>
</evidence>
<dbReference type="EMBL" id="ML995497">
    <property type="protein sequence ID" value="KAF2138373.1"/>
    <property type="molecule type" value="Genomic_DNA"/>
</dbReference>
<dbReference type="Proteomes" id="UP000799438">
    <property type="component" value="Unassembled WGS sequence"/>
</dbReference>
<dbReference type="GO" id="GO:0019363">
    <property type="term" value="P:pyridine nucleotide biosynthetic process"/>
    <property type="evidence" value="ECO:0007669"/>
    <property type="project" value="UniProtKB-KW"/>
</dbReference>
<evidence type="ECO:0000256" key="6">
    <source>
        <dbReference type="ARBA" id="ARBA00039017"/>
    </source>
</evidence>
<accession>A0A6A6B4P8</accession>
<keyword evidence="2" id="KW-0662">Pyridine nucleotide biosynthesis</keyword>
<dbReference type="Gene3D" id="3.40.50.850">
    <property type="entry name" value="Isochorismatase-like"/>
    <property type="match status" value="1"/>
</dbReference>
<proteinExistence type="inferred from homology"/>
<protein>
    <recommendedName>
        <fullName evidence="6">nicotinamidase</fullName>
        <ecNumber evidence="6">3.5.1.19</ecNumber>
    </recommendedName>
    <alternativeName>
        <fullName evidence="7">Nicotinamide deamidase</fullName>
    </alternativeName>
</protein>
<dbReference type="SUPFAM" id="SSF52499">
    <property type="entry name" value="Isochorismatase-like hydrolases"/>
    <property type="match status" value="1"/>
</dbReference>
<dbReference type="PANTHER" id="PTHR11080:SF2">
    <property type="entry name" value="LD05707P"/>
    <property type="match status" value="1"/>
</dbReference>
<keyword evidence="10" id="KW-1185">Reference proteome</keyword>
<evidence type="ECO:0000256" key="7">
    <source>
        <dbReference type="ARBA" id="ARBA00043224"/>
    </source>
</evidence>
<dbReference type="Pfam" id="PF00857">
    <property type="entry name" value="Isochorismatase"/>
    <property type="match status" value="1"/>
</dbReference>
<comment type="similarity">
    <text evidence="1">Belongs to the isochorismatase family.</text>
</comment>
<comment type="pathway">
    <text evidence="5">Cofactor biosynthesis; nicotinate biosynthesis; nicotinate from nicotinamide: step 1/1.</text>
</comment>
<feature type="domain" description="Isochorismatase-like" evidence="8">
    <location>
        <begin position="10"/>
        <end position="202"/>
    </location>
</feature>
<dbReference type="EC" id="3.5.1.19" evidence="6"/>
<dbReference type="GO" id="GO:0008936">
    <property type="term" value="F:nicotinamidase activity"/>
    <property type="evidence" value="ECO:0007669"/>
    <property type="project" value="UniProtKB-EC"/>
</dbReference>
<reference evidence="9" key="1">
    <citation type="journal article" date="2020" name="Stud. Mycol.">
        <title>101 Dothideomycetes genomes: a test case for predicting lifestyles and emergence of pathogens.</title>
        <authorList>
            <person name="Haridas S."/>
            <person name="Albert R."/>
            <person name="Binder M."/>
            <person name="Bloem J."/>
            <person name="Labutti K."/>
            <person name="Salamov A."/>
            <person name="Andreopoulos B."/>
            <person name="Baker S."/>
            <person name="Barry K."/>
            <person name="Bills G."/>
            <person name="Bluhm B."/>
            <person name="Cannon C."/>
            <person name="Castanera R."/>
            <person name="Culley D."/>
            <person name="Daum C."/>
            <person name="Ezra D."/>
            <person name="Gonzalez J."/>
            <person name="Henrissat B."/>
            <person name="Kuo A."/>
            <person name="Liang C."/>
            <person name="Lipzen A."/>
            <person name="Lutzoni F."/>
            <person name="Magnuson J."/>
            <person name="Mondo S."/>
            <person name="Nolan M."/>
            <person name="Ohm R."/>
            <person name="Pangilinan J."/>
            <person name="Park H.-J."/>
            <person name="Ramirez L."/>
            <person name="Alfaro M."/>
            <person name="Sun H."/>
            <person name="Tritt A."/>
            <person name="Yoshinaga Y."/>
            <person name="Zwiers L.-H."/>
            <person name="Turgeon B."/>
            <person name="Goodwin S."/>
            <person name="Spatafora J."/>
            <person name="Crous P."/>
            <person name="Grigoriev I."/>
        </authorList>
    </citation>
    <scope>NUCLEOTIDE SEQUENCE</scope>
    <source>
        <strain evidence="9">CBS 121167</strain>
    </source>
</reference>
<dbReference type="GO" id="GO:0046872">
    <property type="term" value="F:metal ion binding"/>
    <property type="evidence" value="ECO:0007669"/>
    <property type="project" value="UniProtKB-KW"/>
</dbReference>
<sequence>MSAPKDFKPALIVVDVQEDFCPPNGALAVPDGRAILPTINALLGLPFVLKIASADAHPANHVSFAANHPAPANEPFVSTALLANPANPAETARTRLWPVHCVAGTAGAALVPDLDTRALDAVVRKGQDPDVEMYSAFGAAWREPRAGRTELARLLRERNVSHVFVTGLALDYCVRCTAVDASEEGFVTLVVREGTRAVEGDKAGEVERELEGLGVRMVSMEGEEVGWVKAMAAAAA</sequence>
<dbReference type="InterPro" id="IPR052347">
    <property type="entry name" value="Isochorismatase_Nicotinamidase"/>
</dbReference>
<dbReference type="PANTHER" id="PTHR11080">
    <property type="entry name" value="PYRAZINAMIDASE/NICOTINAMIDASE"/>
    <property type="match status" value="1"/>
</dbReference>
<dbReference type="AlphaFoldDB" id="A0A6A6B4P8"/>